<dbReference type="CDD" id="cd03443">
    <property type="entry name" value="PaaI_thioesterase"/>
    <property type="match status" value="1"/>
</dbReference>
<dbReference type="OrthoDB" id="46529at2759"/>
<dbReference type="RefSeq" id="XP_010919272.1">
    <property type="nucleotide sequence ID" value="XM_010920970.3"/>
</dbReference>
<evidence type="ECO:0000313" key="4">
    <source>
        <dbReference type="RefSeq" id="XP_010919272.1"/>
    </source>
</evidence>
<reference evidence="4" key="1">
    <citation type="submission" date="2025-08" db="UniProtKB">
        <authorList>
            <consortium name="RefSeq"/>
        </authorList>
    </citation>
    <scope>IDENTIFICATION</scope>
</reference>
<dbReference type="GeneID" id="105043429"/>
<keyword evidence="3" id="KW-1185">Reference proteome</keyword>
<evidence type="ECO:0000256" key="1">
    <source>
        <dbReference type="ARBA" id="ARBA00008324"/>
    </source>
</evidence>
<name>A0A6I9R285_ELAGV</name>
<dbReference type="InterPro" id="IPR029069">
    <property type="entry name" value="HotDog_dom_sf"/>
</dbReference>
<dbReference type="PANTHER" id="PTHR21660">
    <property type="entry name" value="THIOESTERASE SUPERFAMILY MEMBER-RELATED"/>
    <property type="match status" value="1"/>
</dbReference>
<organism evidence="3 4">
    <name type="scientific">Elaeis guineensis var. tenera</name>
    <name type="common">Oil palm</name>
    <dbReference type="NCBI Taxonomy" id="51953"/>
    <lineage>
        <taxon>Eukaryota</taxon>
        <taxon>Viridiplantae</taxon>
        <taxon>Streptophyta</taxon>
        <taxon>Embryophyta</taxon>
        <taxon>Tracheophyta</taxon>
        <taxon>Spermatophyta</taxon>
        <taxon>Magnoliopsida</taxon>
        <taxon>Liliopsida</taxon>
        <taxon>Arecaceae</taxon>
        <taxon>Arecoideae</taxon>
        <taxon>Cocoseae</taxon>
        <taxon>Elaeidinae</taxon>
        <taxon>Elaeis</taxon>
    </lineage>
</organism>
<dbReference type="SUPFAM" id="SSF54637">
    <property type="entry name" value="Thioesterase/thiol ester dehydrase-isomerase"/>
    <property type="match status" value="1"/>
</dbReference>
<dbReference type="PANTHER" id="PTHR21660:SF12">
    <property type="entry name" value="OS07G0462700 PROTEIN"/>
    <property type="match status" value="1"/>
</dbReference>
<accession>A0A6I9R285</accession>
<sequence>MLRSPFRPRRRTFPKRRRNPLCRARAMAEEQQKPSYVANTEGFFRHLGLFKESLPEACEKKDFHSDLIRSLLKADRIERGRITCSLSVNSAVTNLYNTLHGGAVAAVAEVVALACVRTVAGDKELFLGEFNTSYLSAARVDEEVEVDGRILRQGRSVAVASVELRIKKTRKLLYTSRATFYVMPVASL</sequence>
<evidence type="ECO:0000313" key="3">
    <source>
        <dbReference type="Proteomes" id="UP000504607"/>
    </source>
</evidence>
<dbReference type="AlphaFoldDB" id="A0A6I9R285"/>
<feature type="domain" description="Thioesterase" evidence="2">
    <location>
        <begin position="96"/>
        <end position="171"/>
    </location>
</feature>
<dbReference type="Proteomes" id="UP000504607">
    <property type="component" value="Chromosome 4"/>
</dbReference>
<dbReference type="InParanoid" id="A0A6I9R285"/>
<dbReference type="InterPro" id="IPR039298">
    <property type="entry name" value="ACOT13"/>
</dbReference>
<dbReference type="GO" id="GO:0047617">
    <property type="term" value="F:fatty acyl-CoA hydrolase activity"/>
    <property type="evidence" value="ECO:0007669"/>
    <property type="project" value="InterPro"/>
</dbReference>
<gene>
    <name evidence="4" type="primary">LOC105043429</name>
</gene>
<protein>
    <submittedName>
        <fullName evidence="4">Acyl-coenzyme A thioesterase 13</fullName>
    </submittedName>
</protein>
<evidence type="ECO:0000259" key="2">
    <source>
        <dbReference type="Pfam" id="PF03061"/>
    </source>
</evidence>
<dbReference type="Gene3D" id="3.10.129.10">
    <property type="entry name" value="Hotdog Thioesterase"/>
    <property type="match status" value="1"/>
</dbReference>
<dbReference type="KEGG" id="egu:105043429"/>
<comment type="similarity">
    <text evidence="1">Belongs to the thioesterase PaaI family.</text>
</comment>
<dbReference type="InterPro" id="IPR006683">
    <property type="entry name" value="Thioestr_dom"/>
</dbReference>
<dbReference type="FunCoup" id="A0A6I9R285">
    <property type="interactions" value="113"/>
</dbReference>
<proteinExistence type="inferred from homology"/>
<dbReference type="Pfam" id="PF03061">
    <property type="entry name" value="4HBT"/>
    <property type="match status" value="1"/>
</dbReference>